<organism evidence="2 3">
    <name type="scientific">Naumovozyma dairenensis (strain ATCC 10597 / BCRC 20456 / CBS 421 / NBRC 0211 / NRRL Y-12639)</name>
    <name type="common">Saccharomyces dairenensis</name>
    <dbReference type="NCBI Taxonomy" id="1071378"/>
    <lineage>
        <taxon>Eukaryota</taxon>
        <taxon>Fungi</taxon>
        <taxon>Dikarya</taxon>
        <taxon>Ascomycota</taxon>
        <taxon>Saccharomycotina</taxon>
        <taxon>Saccharomycetes</taxon>
        <taxon>Saccharomycetales</taxon>
        <taxon>Saccharomycetaceae</taxon>
        <taxon>Naumovozyma</taxon>
    </lineage>
</organism>
<reference evidence="2 3" key="1">
    <citation type="journal article" date="2011" name="Proc. Natl. Acad. Sci. U.S.A.">
        <title>Evolutionary erosion of yeast sex chromosomes by mating-type switching accidents.</title>
        <authorList>
            <person name="Gordon J.L."/>
            <person name="Armisen D."/>
            <person name="Proux-Wera E."/>
            <person name="Oheigeartaigh S.S."/>
            <person name="Byrne K.P."/>
            <person name="Wolfe K.H."/>
        </authorList>
    </citation>
    <scope>NUCLEOTIDE SEQUENCE [LARGE SCALE GENOMIC DNA]</scope>
    <source>
        <strain evidence="3">ATCC 10597 / BCRC 20456 / CBS 421 / NBRC 0211 / NRRL Y-12639</strain>
    </source>
</reference>
<feature type="compositionally biased region" description="Polar residues" evidence="1">
    <location>
        <begin position="33"/>
        <end position="44"/>
    </location>
</feature>
<dbReference type="Proteomes" id="UP000000689">
    <property type="component" value="Chromosome 1"/>
</dbReference>
<dbReference type="RefSeq" id="XP_003668082.1">
    <property type="nucleotide sequence ID" value="XM_003668034.1"/>
</dbReference>
<name>G0W4V1_NAUDC</name>
<proteinExistence type="predicted"/>
<feature type="region of interest" description="Disordered" evidence="1">
    <location>
        <begin position="25"/>
        <end position="47"/>
    </location>
</feature>
<dbReference type="GeneID" id="11494234"/>
<dbReference type="EMBL" id="HE580267">
    <property type="protein sequence ID" value="CCD22839.1"/>
    <property type="molecule type" value="Genomic_DNA"/>
</dbReference>
<protein>
    <submittedName>
        <fullName evidence="2">Uncharacterized protein</fullName>
    </submittedName>
</protein>
<sequence length="492" mass="55939">MDDFSHLNVFEPLDTNSLSIISTASSNNNTNTRCQTGQNGSFKNSPVDDSFMPSIANRNENVAPFKWNTEKNEFKFESNSTPSKKTPRGKSFSHSHLLLPRKRRSQLIGAKPNVPSKLYQSTSKLELIDDDKLTSLPIAPPPGWNSDEDNDENYNTDGNMVKKQKFNPRGELRVHNNNMKRYVSYNIQKVQESSENGDVLQDNTAPSIVVVEDYIPEVMGRGTTKKKVSVSDLKSKMLRKDSHRIPLKMKRIKNDSTYTYPSKSILLTPHAFNEEYSLNGSILEEGRQEGDLKISDSIQDMVDDLIKQPSEFAGEDKYLADLPIKHPIKTCVVCDKVLYEISSILIGHNDYKEIVCGDCAVKYEQAAKIFENCEFETSAENSNNTSMMSSLDSPVEPFIDKNWDLSVNKANSINKREKIKQDYKFSDELIRTLKSQLSHSLPYQNTLDNTGSLTWFLKAKQKILLQVQKSGLFPLFINRQNEVSYDEQKSNR</sequence>
<keyword evidence="3" id="KW-1185">Reference proteome</keyword>
<dbReference type="AlphaFoldDB" id="G0W4V1"/>
<evidence type="ECO:0000313" key="3">
    <source>
        <dbReference type="Proteomes" id="UP000000689"/>
    </source>
</evidence>
<evidence type="ECO:0000313" key="2">
    <source>
        <dbReference type="EMBL" id="CCD22839.1"/>
    </source>
</evidence>
<dbReference type="eggNOG" id="ENOG502QW4R">
    <property type="taxonomic scope" value="Eukaryota"/>
</dbReference>
<feature type="compositionally biased region" description="Basic residues" evidence="1">
    <location>
        <begin position="85"/>
        <end position="105"/>
    </location>
</feature>
<dbReference type="OMA" id="RKCVICE"/>
<evidence type="ECO:0000256" key="1">
    <source>
        <dbReference type="SAM" id="MobiDB-lite"/>
    </source>
</evidence>
<feature type="region of interest" description="Disordered" evidence="1">
    <location>
        <begin position="75"/>
        <end position="114"/>
    </location>
</feature>
<gene>
    <name evidence="2" type="primary">NDAI0A06850</name>
    <name evidence="2" type="ordered locus">NDAI_0A06850</name>
</gene>
<dbReference type="KEGG" id="ndi:NDAI_0A06850"/>
<dbReference type="HOGENOM" id="CLU_038590_0_0_1"/>
<accession>G0W4V1</accession>
<dbReference type="OrthoDB" id="4076003at2759"/>